<feature type="compositionally biased region" description="Polar residues" evidence="1">
    <location>
        <begin position="12"/>
        <end position="21"/>
    </location>
</feature>
<feature type="compositionally biased region" description="Basic residues" evidence="1">
    <location>
        <begin position="131"/>
        <end position="141"/>
    </location>
</feature>
<dbReference type="AlphaFoldDB" id="A0ABC9C8K7"/>
<feature type="compositionally biased region" description="Basic and acidic residues" evidence="1">
    <location>
        <begin position="1"/>
        <end position="11"/>
    </location>
</feature>
<organism evidence="2 3">
    <name type="scientific">Urochloa decumbens</name>
    <dbReference type="NCBI Taxonomy" id="240449"/>
    <lineage>
        <taxon>Eukaryota</taxon>
        <taxon>Viridiplantae</taxon>
        <taxon>Streptophyta</taxon>
        <taxon>Embryophyta</taxon>
        <taxon>Tracheophyta</taxon>
        <taxon>Spermatophyta</taxon>
        <taxon>Magnoliopsida</taxon>
        <taxon>Liliopsida</taxon>
        <taxon>Poales</taxon>
        <taxon>Poaceae</taxon>
        <taxon>PACMAD clade</taxon>
        <taxon>Panicoideae</taxon>
        <taxon>Panicodae</taxon>
        <taxon>Paniceae</taxon>
        <taxon>Melinidinae</taxon>
        <taxon>Urochloa</taxon>
    </lineage>
</organism>
<protein>
    <submittedName>
        <fullName evidence="2">Uncharacterized protein</fullName>
    </submittedName>
</protein>
<feature type="region of interest" description="Disordered" evidence="1">
    <location>
        <begin position="206"/>
        <end position="230"/>
    </location>
</feature>
<name>A0ABC9C8K7_9POAL</name>
<dbReference type="Proteomes" id="UP001497457">
    <property type="component" value="Chromosome 29rd"/>
</dbReference>
<feature type="region of interest" description="Disordered" evidence="1">
    <location>
        <begin position="1"/>
        <end position="21"/>
    </location>
</feature>
<reference evidence="3" key="1">
    <citation type="submission" date="2024-06" db="EMBL/GenBank/DDBJ databases">
        <authorList>
            <person name="Ryan C."/>
        </authorList>
    </citation>
    <scope>NUCLEOTIDE SEQUENCE [LARGE SCALE GENOMIC DNA]</scope>
</reference>
<proteinExistence type="predicted"/>
<keyword evidence="3" id="KW-1185">Reference proteome</keyword>
<gene>
    <name evidence="2" type="ORF">URODEC1_LOCUS72892</name>
</gene>
<dbReference type="EMBL" id="OZ075139">
    <property type="protein sequence ID" value="CAL5015926.1"/>
    <property type="molecule type" value="Genomic_DNA"/>
</dbReference>
<evidence type="ECO:0000313" key="3">
    <source>
        <dbReference type="Proteomes" id="UP001497457"/>
    </source>
</evidence>
<sequence length="230" mass="25560">MQDDKSREKKGTMNQLAKGTENSLRLSHSLNLWQFLLHVGLHEHSEPVVHVVGAGRRRGGGRRGAERVAGLHGHVEALQRHRQRLRPEALVELELLGVRAGRREALLLGERRRAPRVALLRHGRRLGHRRRRRPLGRHRRGGGGGLRDGVGRRPPRAAALRHRCGPALLLAAARRRLVRLLLDLVGGLEPLLEVRVPDVLDLVVRPARQPGGDRGPPVTKTNSEIISAPL</sequence>
<accession>A0ABC9C8K7</accession>
<reference evidence="2 3" key="2">
    <citation type="submission" date="2024-10" db="EMBL/GenBank/DDBJ databases">
        <authorList>
            <person name="Ryan C."/>
        </authorList>
    </citation>
    <scope>NUCLEOTIDE SEQUENCE [LARGE SCALE GENOMIC DNA]</scope>
</reference>
<evidence type="ECO:0000313" key="2">
    <source>
        <dbReference type="EMBL" id="CAL5015926.1"/>
    </source>
</evidence>
<feature type="region of interest" description="Disordered" evidence="1">
    <location>
        <begin position="131"/>
        <end position="153"/>
    </location>
</feature>
<feature type="compositionally biased region" description="Polar residues" evidence="1">
    <location>
        <begin position="219"/>
        <end position="230"/>
    </location>
</feature>
<evidence type="ECO:0000256" key="1">
    <source>
        <dbReference type="SAM" id="MobiDB-lite"/>
    </source>
</evidence>